<dbReference type="GO" id="GO:0001716">
    <property type="term" value="F:L-amino-acid oxidase activity"/>
    <property type="evidence" value="ECO:0007669"/>
    <property type="project" value="TreeGrafter"/>
</dbReference>
<dbReference type="Proteomes" id="UP000799429">
    <property type="component" value="Unassembled WGS sequence"/>
</dbReference>
<evidence type="ECO:0000259" key="1">
    <source>
        <dbReference type="Pfam" id="PF01593"/>
    </source>
</evidence>
<dbReference type="PANTHER" id="PTHR10742">
    <property type="entry name" value="FLAVIN MONOAMINE OXIDASE"/>
    <property type="match status" value="1"/>
</dbReference>
<reference evidence="2" key="1">
    <citation type="journal article" date="2020" name="Stud. Mycol.">
        <title>101 Dothideomycetes genomes: a test case for predicting lifestyles and emergence of pathogens.</title>
        <authorList>
            <person name="Haridas S."/>
            <person name="Albert R."/>
            <person name="Binder M."/>
            <person name="Bloem J."/>
            <person name="Labutti K."/>
            <person name="Salamov A."/>
            <person name="Andreopoulos B."/>
            <person name="Baker S."/>
            <person name="Barry K."/>
            <person name="Bills G."/>
            <person name="Bluhm B."/>
            <person name="Cannon C."/>
            <person name="Castanera R."/>
            <person name="Culley D."/>
            <person name="Daum C."/>
            <person name="Ezra D."/>
            <person name="Gonzalez J."/>
            <person name="Henrissat B."/>
            <person name="Kuo A."/>
            <person name="Liang C."/>
            <person name="Lipzen A."/>
            <person name="Lutzoni F."/>
            <person name="Magnuson J."/>
            <person name="Mondo S."/>
            <person name="Nolan M."/>
            <person name="Ohm R."/>
            <person name="Pangilinan J."/>
            <person name="Park H.-J."/>
            <person name="Ramirez L."/>
            <person name="Alfaro M."/>
            <person name="Sun H."/>
            <person name="Tritt A."/>
            <person name="Yoshinaga Y."/>
            <person name="Zwiers L.-H."/>
            <person name="Turgeon B."/>
            <person name="Goodwin S."/>
            <person name="Spatafora J."/>
            <person name="Crous P."/>
            <person name="Grigoriev I."/>
        </authorList>
    </citation>
    <scope>NUCLEOTIDE SEQUENCE</scope>
    <source>
        <strain evidence="2">CBS 101060</strain>
    </source>
</reference>
<dbReference type="AlphaFoldDB" id="A0A9P4VPR1"/>
<dbReference type="Gene3D" id="3.90.660.10">
    <property type="match status" value="2"/>
</dbReference>
<dbReference type="Pfam" id="PF01593">
    <property type="entry name" value="Amino_oxidase"/>
    <property type="match status" value="1"/>
</dbReference>
<accession>A0A9P4VPR1</accession>
<evidence type="ECO:0000313" key="3">
    <source>
        <dbReference type="Proteomes" id="UP000799429"/>
    </source>
</evidence>
<proteinExistence type="predicted"/>
<name>A0A9P4VPR1_9PEZI</name>
<dbReference type="GO" id="GO:0009063">
    <property type="term" value="P:amino acid catabolic process"/>
    <property type="evidence" value="ECO:0007669"/>
    <property type="project" value="TreeGrafter"/>
</dbReference>
<organism evidence="2 3">
    <name type="scientific">Patellaria atrata CBS 101060</name>
    <dbReference type="NCBI Taxonomy" id="1346257"/>
    <lineage>
        <taxon>Eukaryota</taxon>
        <taxon>Fungi</taxon>
        <taxon>Dikarya</taxon>
        <taxon>Ascomycota</taxon>
        <taxon>Pezizomycotina</taxon>
        <taxon>Dothideomycetes</taxon>
        <taxon>Dothideomycetes incertae sedis</taxon>
        <taxon>Patellariales</taxon>
        <taxon>Patellariaceae</taxon>
        <taxon>Patellaria</taxon>
    </lineage>
</organism>
<protein>
    <recommendedName>
        <fullName evidence="1">Amine oxidase domain-containing protein</fullName>
    </recommendedName>
</protein>
<dbReference type="Gene3D" id="3.50.50.60">
    <property type="entry name" value="FAD/NAD(P)-binding domain"/>
    <property type="match status" value="2"/>
</dbReference>
<dbReference type="InterPro" id="IPR036188">
    <property type="entry name" value="FAD/NAD-bd_sf"/>
</dbReference>
<dbReference type="OrthoDB" id="7777654at2759"/>
<sequence>MLLLTSPSLTHASPFLPLLVLVKARAIVQIEVSRSLNSVLANIRHSFNEYTNENVYYTYGSCCAKRKDDSQQLIASTNGETHDRLVWKIANHLESSGCNEQESDIDTAGPWFDGVTLLEDNMTAVDTAAAKAKDIAIIGAGMAGLMIWTCLSSLGMNIIRIVEASQRLGGRVHTAYFGDPSERQYQDKLLSTNESLEIQDQKLTFDFVKEVNRLNSNDPNVTVNLIPWIQNSPNGLTHRSICRTQDGTIPTISEIVANASLGPPLMIPDAETTELLTKLTTELFNPAFISELFNNMFQAHNEWLTSGLGGQGENWSEFGHMHNYLGYSLNAIDQALEQLYGGPAGSFRELLTELNYFSATDWKTIDGGLSRLPEAFHPLTETFDYAISTVLFPILRSWRLPAVTGAIATYPYATACKVVLQFRTRFWEHLKNPIYGSCSTTTDIPGIGTVCYPSYDINSTGPGVMLAQYTTPNMGDTFYVLSAIFEIHGDIAPVQYTGQYNRRRWALDEYETVGWAMAPVGARSNRLKAFFETEKNVIFAGEGASYTRAWIANALESGVRASVQLLLGESPINQISLQRSGWLGGSVSNRRMYSPIILKNALG</sequence>
<gene>
    <name evidence="2" type="ORF">M501DRAFT_1025661</name>
</gene>
<dbReference type="SUPFAM" id="SSF51905">
    <property type="entry name" value="FAD/NAD(P)-binding domain"/>
    <property type="match status" value="1"/>
</dbReference>
<dbReference type="EMBL" id="MU006101">
    <property type="protein sequence ID" value="KAF2836997.1"/>
    <property type="molecule type" value="Genomic_DNA"/>
</dbReference>
<dbReference type="PANTHER" id="PTHR10742:SF382">
    <property type="entry name" value="AMINE OXIDASE DOMAIN-CONTAINING PROTEIN"/>
    <property type="match status" value="1"/>
</dbReference>
<dbReference type="Gene3D" id="1.20.1440.240">
    <property type="match status" value="1"/>
</dbReference>
<evidence type="ECO:0000313" key="2">
    <source>
        <dbReference type="EMBL" id="KAF2836997.1"/>
    </source>
</evidence>
<keyword evidence="3" id="KW-1185">Reference proteome</keyword>
<dbReference type="InterPro" id="IPR002937">
    <property type="entry name" value="Amino_oxidase"/>
</dbReference>
<feature type="domain" description="Amine oxidase" evidence="1">
    <location>
        <begin position="381"/>
        <end position="566"/>
    </location>
</feature>
<comment type="caution">
    <text evidence="2">The sequence shown here is derived from an EMBL/GenBank/DDBJ whole genome shotgun (WGS) entry which is preliminary data.</text>
</comment>
<dbReference type="SUPFAM" id="SSF54373">
    <property type="entry name" value="FAD-linked reductases, C-terminal domain"/>
    <property type="match status" value="1"/>
</dbReference>
<dbReference type="InterPro" id="IPR050281">
    <property type="entry name" value="Flavin_monoamine_oxidase"/>
</dbReference>